<dbReference type="SMART" id="SM00579">
    <property type="entry name" value="FBD"/>
    <property type="match status" value="1"/>
</dbReference>
<accession>A0A9R0JPL3</accession>
<dbReference type="InterPro" id="IPR055411">
    <property type="entry name" value="LRR_FXL15/At3g58940/PEG3-like"/>
</dbReference>
<dbReference type="Gene3D" id="3.80.10.10">
    <property type="entry name" value="Ribonuclease Inhibitor"/>
    <property type="match status" value="1"/>
</dbReference>
<dbReference type="GeneID" id="110782582"/>
<dbReference type="InterPro" id="IPR006566">
    <property type="entry name" value="FBD"/>
</dbReference>
<name>A0A9R0JPL3_SPIOL</name>
<organism evidence="2 3">
    <name type="scientific">Spinacia oleracea</name>
    <name type="common">Spinach</name>
    <dbReference type="NCBI Taxonomy" id="3562"/>
    <lineage>
        <taxon>Eukaryota</taxon>
        <taxon>Viridiplantae</taxon>
        <taxon>Streptophyta</taxon>
        <taxon>Embryophyta</taxon>
        <taxon>Tracheophyta</taxon>
        <taxon>Spermatophyta</taxon>
        <taxon>Magnoliopsida</taxon>
        <taxon>eudicotyledons</taxon>
        <taxon>Gunneridae</taxon>
        <taxon>Pentapetalae</taxon>
        <taxon>Caryophyllales</taxon>
        <taxon>Chenopodiaceae</taxon>
        <taxon>Chenopodioideae</taxon>
        <taxon>Anserineae</taxon>
        <taxon>Spinacia</taxon>
    </lineage>
</organism>
<dbReference type="InterPro" id="IPR050232">
    <property type="entry name" value="FBL13/AtMIF1-like"/>
</dbReference>
<reference evidence="2" key="1">
    <citation type="journal article" date="2021" name="Nat. Commun.">
        <title>Genomic analyses provide insights into spinach domestication and the genetic basis of agronomic traits.</title>
        <authorList>
            <person name="Cai X."/>
            <person name="Sun X."/>
            <person name="Xu C."/>
            <person name="Sun H."/>
            <person name="Wang X."/>
            <person name="Ge C."/>
            <person name="Zhang Z."/>
            <person name="Wang Q."/>
            <person name="Fei Z."/>
            <person name="Jiao C."/>
            <person name="Wang Q."/>
        </authorList>
    </citation>
    <scope>NUCLEOTIDE SEQUENCE [LARGE SCALE GENOMIC DNA]</scope>
    <source>
        <strain evidence="2">cv. Varoflay</strain>
    </source>
</reference>
<dbReference type="Pfam" id="PF24758">
    <property type="entry name" value="LRR_At5g56370"/>
    <property type="match status" value="1"/>
</dbReference>
<evidence type="ECO:0000313" key="2">
    <source>
        <dbReference type="Proteomes" id="UP000813463"/>
    </source>
</evidence>
<feature type="domain" description="F-box" evidence="1">
    <location>
        <begin position="20"/>
        <end position="68"/>
    </location>
</feature>
<protein>
    <submittedName>
        <fullName evidence="3 4 5">F-box/FBD/LRR-repeat protein At1g13570</fullName>
    </submittedName>
</protein>
<gene>
    <name evidence="3 4 5" type="primary">LOC110782582</name>
</gene>
<dbReference type="Pfam" id="PF00646">
    <property type="entry name" value="F-box"/>
    <property type="match status" value="1"/>
</dbReference>
<dbReference type="SUPFAM" id="SSF81383">
    <property type="entry name" value="F-box domain"/>
    <property type="match status" value="1"/>
</dbReference>
<keyword evidence="2" id="KW-1185">Reference proteome</keyword>
<evidence type="ECO:0000259" key="1">
    <source>
        <dbReference type="PROSITE" id="PS50181"/>
    </source>
</evidence>
<dbReference type="Gene3D" id="1.20.1280.50">
    <property type="match status" value="1"/>
</dbReference>
<dbReference type="PANTHER" id="PTHR31900:SF27">
    <property type="entry name" value="FBD DOMAIN-CONTAINING PROTEIN"/>
    <property type="match status" value="1"/>
</dbReference>
<dbReference type="InterPro" id="IPR036047">
    <property type="entry name" value="F-box-like_dom_sf"/>
</dbReference>
<dbReference type="RefSeq" id="XP_056683292.1">
    <property type="nucleotide sequence ID" value="XM_056827314.1"/>
</dbReference>
<dbReference type="InterPro" id="IPR001810">
    <property type="entry name" value="F-box_dom"/>
</dbReference>
<reference evidence="3" key="2">
    <citation type="submission" date="2025-04" db="UniProtKB">
        <authorList>
            <consortium name="RefSeq"/>
        </authorList>
    </citation>
    <scope>IDENTIFICATION</scope>
    <source>
        <tissue evidence="4 5">Leaf</tissue>
    </source>
</reference>
<dbReference type="AlphaFoldDB" id="A0A9R0JPL3"/>
<proteinExistence type="predicted"/>
<dbReference type="SMART" id="SM00256">
    <property type="entry name" value="FBOX"/>
    <property type="match status" value="1"/>
</dbReference>
<sequence>MNLTRTKMGRRQEAQDYSEADIISNLPRDVIHEIWERLPLQDAARMSVLSHKWQDIWTSTPHLLFDDCFFTSVLKEERQETLRFCSTVSKILFQHQGPIHKFSLFVPPLNACPDVSQWISHLSRNGLRDFSLRNTYMSPLKLSSRLFCCGDLEKLKLFFCIFSPPPLNIRGFPKLTSLELDRVFLTYKTFKDLIESCPVLHNLNLTNFTGMEHRNIVIDSPNLKHLILDWQFESLELKSCENLVSASFGMQIFVNVVHRASLCNLVKVLATSSKLKRLCFKGHFCTILFKAGSLRINFEKLKILELLNLHLEYLDDFSSVISCIQSSPNIEVLKITVLSSTNLADHVLDYNPECKLHHLSCAKVGIMTASSTELKLIEFLLTCSPTLEKLSVHTPLKNKSRSRMLMQLNRFRRASPKVEVICPESILPKRSVHVATSPSTSGSSSDSD</sequence>
<dbReference type="RefSeq" id="XP_021842441.1">
    <property type="nucleotide sequence ID" value="XM_021986749.1"/>
</dbReference>
<dbReference type="Proteomes" id="UP000813463">
    <property type="component" value="Chromosome 4"/>
</dbReference>
<evidence type="ECO:0000313" key="5">
    <source>
        <dbReference type="RefSeq" id="XP_056683292.1"/>
    </source>
</evidence>
<dbReference type="InterPro" id="IPR032675">
    <property type="entry name" value="LRR_dom_sf"/>
</dbReference>
<dbReference type="RefSeq" id="XP_056683291.1">
    <property type="nucleotide sequence ID" value="XM_056827313.1"/>
</dbReference>
<dbReference type="OrthoDB" id="1722980at2759"/>
<dbReference type="SUPFAM" id="SSF52047">
    <property type="entry name" value="RNI-like"/>
    <property type="match status" value="1"/>
</dbReference>
<evidence type="ECO:0000313" key="4">
    <source>
        <dbReference type="RefSeq" id="XP_056683291.1"/>
    </source>
</evidence>
<dbReference type="KEGG" id="soe:110782582"/>
<dbReference type="PROSITE" id="PS50181">
    <property type="entry name" value="FBOX"/>
    <property type="match status" value="1"/>
</dbReference>
<evidence type="ECO:0000313" key="3">
    <source>
        <dbReference type="RefSeq" id="XP_021842441.1"/>
    </source>
</evidence>
<dbReference type="PANTHER" id="PTHR31900">
    <property type="entry name" value="F-BOX/RNI SUPERFAMILY PROTEIN-RELATED"/>
    <property type="match status" value="1"/>
</dbReference>